<dbReference type="PROSITE" id="PS51192">
    <property type="entry name" value="HELICASE_ATP_BIND_1"/>
    <property type="match status" value="1"/>
</dbReference>
<comment type="domain">
    <text evidence="6">The Q motif is unique to and characteristic of the DEAD box family of RNA helicases and controls ATP binding and hydrolysis.</text>
</comment>
<evidence type="ECO:0000256" key="4">
    <source>
        <dbReference type="ARBA" id="ARBA00022840"/>
    </source>
</evidence>
<dbReference type="GO" id="GO:0003724">
    <property type="term" value="F:RNA helicase activity"/>
    <property type="evidence" value="ECO:0007669"/>
    <property type="project" value="UniProtKB-EC"/>
</dbReference>
<feature type="region of interest" description="Disordered" evidence="7">
    <location>
        <begin position="569"/>
        <end position="680"/>
    </location>
</feature>
<keyword evidence="5 6" id="KW-0694">RNA-binding</keyword>
<feature type="domain" description="Helicase ATP-binding" evidence="8">
    <location>
        <begin position="87"/>
        <end position="278"/>
    </location>
</feature>
<dbReference type="GO" id="GO:0003723">
    <property type="term" value="F:RNA binding"/>
    <property type="evidence" value="ECO:0007669"/>
    <property type="project" value="UniProtKB-UniRule"/>
</dbReference>
<dbReference type="Proteomes" id="UP000292447">
    <property type="component" value="Chromosome V"/>
</dbReference>
<evidence type="ECO:0000256" key="3">
    <source>
        <dbReference type="ARBA" id="ARBA00022806"/>
    </source>
</evidence>
<dbReference type="CDD" id="cd18787">
    <property type="entry name" value="SF2_C_DEAD"/>
    <property type="match status" value="1"/>
</dbReference>
<dbReference type="PANTHER" id="PTHR24031">
    <property type="entry name" value="RNA HELICASE"/>
    <property type="match status" value="1"/>
</dbReference>
<keyword evidence="4 6" id="KW-0067">ATP-binding</keyword>
<dbReference type="GO" id="GO:0016787">
    <property type="term" value="F:hydrolase activity"/>
    <property type="evidence" value="ECO:0007669"/>
    <property type="project" value="UniProtKB-KW"/>
</dbReference>
<keyword evidence="1 6" id="KW-0547">Nucleotide-binding</keyword>
<protein>
    <recommendedName>
        <fullName evidence="6">ATP-dependent RNA helicase</fullName>
        <ecNumber evidence="6">3.6.4.13</ecNumber>
    </recommendedName>
</protein>
<comment type="function">
    <text evidence="6">RNA helicase.</text>
</comment>
<keyword evidence="2 6" id="KW-0378">Hydrolase</keyword>
<keyword evidence="11" id="KW-1185">Reference proteome</keyword>
<dbReference type="Pfam" id="PF00271">
    <property type="entry name" value="Helicase_C"/>
    <property type="match status" value="1"/>
</dbReference>
<evidence type="ECO:0000259" key="9">
    <source>
        <dbReference type="PROSITE" id="PS51194"/>
    </source>
</evidence>
<dbReference type="EC" id="3.6.4.13" evidence="6"/>
<dbReference type="InterPro" id="IPR011545">
    <property type="entry name" value="DEAD/DEAH_box_helicase_dom"/>
</dbReference>
<feature type="compositionally biased region" description="Polar residues" evidence="7">
    <location>
        <begin position="651"/>
        <end position="660"/>
    </location>
</feature>
<name>A0A4P6XTP0_9ASCO</name>
<reference evidence="11" key="1">
    <citation type="submission" date="2019-03" db="EMBL/GenBank/DDBJ databases">
        <title>Snf2 controls pulcherriminic acid biosynthesis and connects pigmentation and antifungal activity of the yeast Metschnikowia pulcherrima.</title>
        <authorList>
            <person name="Gore-Lloyd D."/>
            <person name="Sumann I."/>
            <person name="Brachmann A.O."/>
            <person name="Schneeberger K."/>
            <person name="Ortiz-Merino R.A."/>
            <person name="Moreno-Beltran M."/>
            <person name="Schlaefli M."/>
            <person name="Kirner P."/>
            <person name="Santos Kron A."/>
            <person name="Wolfe K.H."/>
            <person name="Piel J."/>
            <person name="Ahrens C.H."/>
            <person name="Henk D."/>
            <person name="Freimoser F.M."/>
        </authorList>
    </citation>
    <scope>NUCLEOTIDE SEQUENCE [LARGE SCALE GENOMIC DNA]</scope>
    <source>
        <strain evidence="11">APC 1.2</strain>
    </source>
</reference>
<dbReference type="GO" id="GO:0005524">
    <property type="term" value="F:ATP binding"/>
    <property type="evidence" value="ECO:0007669"/>
    <property type="project" value="UniProtKB-UniRule"/>
</dbReference>
<dbReference type="Gene3D" id="3.40.50.300">
    <property type="entry name" value="P-loop containing nucleotide triphosphate hydrolases"/>
    <property type="match status" value="2"/>
</dbReference>
<evidence type="ECO:0000259" key="8">
    <source>
        <dbReference type="PROSITE" id="PS51192"/>
    </source>
</evidence>
<evidence type="ECO:0000313" key="11">
    <source>
        <dbReference type="Proteomes" id="UP000292447"/>
    </source>
</evidence>
<accession>A0A4P6XTP0</accession>
<dbReference type="InterPro" id="IPR027417">
    <property type="entry name" value="P-loop_NTPase"/>
</dbReference>
<evidence type="ECO:0000256" key="6">
    <source>
        <dbReference type="RuleBase" id="RU365068"/>
    </source>
</evidence>
<evidence type="ECO:0000256" key="2">
    <source>
        <dbReference type="ARBA" id="ARBA00022801"/>
    </source>
</evidence>
<feature type="compositionally biased region" description="Basic and acidic residues" evidence="7">
    <location>
        <begin position="591"/>
        <end position="601"/>
    </location>
</feature>
<dbReference type="SMART" id="SM00490">
    <property type="entry name" value="HELICc"/>
    <property type="match status" value="1"/>
</dbReference>
<evidence type="ECO:0000256" key="1">
    <source>
        <dbReference type="ARBA" id="ARBA00022741"/>
    </source>
</evidence>
<evidence type="ECO:0000256" key="5">
    <source>
        <dbReference type="ARBA" id="ARBA00022884"/>
    </source>
</evidence>
<feature type="domain" description="Helicase C-terminal" evidence="9">
    <location>
        <begin position="310"/>
        <end position="461"/>
    </location>
</feature>
<dbReference type="SUPFAM" id="SSF52540">
    <property type="entry name" value="P-loop containing nucleoside triphosphate hydrolases"/>
    <property type="match status" value="1"/>
</dbReference>
<sequence length="680" mass="76691">MLFLRALLRSQPQAAYFTKRCLVSTTPAPAHAPPHKPVARPNLYEVLGKEEVTLAEFKEHPAFNSWLKKAVHSLNFPEFTSVQQKTILPFLQEEGLVCRAKTGTGKTFSFVIPLMQHVMDIFETARTRRRNVSCLVIAPTRDLAQQIHADFRRLNMHSSHLRHKCDVRLWTGGLPTGKRPWGSDVPQIIVGTPGRILANLEDRRWAQHFNELEYRVYDEADRLLDQGFEDQLNAIDSKLKSLRRESFEPPLRTLLFSATTNDRVTRFAEKQMGPDFKYIDCVDSSEAESHAHIEQRLVKTAGVYESHVAAVTEIMNNIKNDNYKAIFFLPTVVGADFMHRLLSKMLPERFPYTWMLHGKMTQGARRYTTDQFKKTKRGVLICTDVAARGLDFKGVLDVLQIAPSQNIEDYIHKIGRTGRAGQPGRATIFLSEPELNFSKQLYTKKHIEFSSETEFELTDAGKALLQDKVNDEEVRDYVTSLMGFESSAADTYRLDKFQLVRSLILLYRGITNSDDSVTLHLSTRMFNNMALPGALVPDYIEVDNPNAIKRKGNARGLLRDLFNRLTRYGGNDRFSGNRSSERGGYSGNRGGNRDGGYRSRDSGYGGDRNGGYKSRDSGYGGNRDSGYGGYKGGRDGGREGGNRSYGGNRGQYSNDRNSSKGGSGKNYESRGENTRVRGLE</sequence>
<organism evidence="10 11">
    <name type="scientific">Metschnikowia aff. pulcherrima</name>
    <dbReference type="NCBI Taxonomy" id="2163413"/>
    <lineage>
        <taxon>Eukaryota</taxon>
        <taxon>Fungi</taxon>
        <taxon>Dikarya</taxon>
        <taxon>Ascomycota</taxon>
        <taxon>Saccharomycotina</taxon>
        <taxon>Pichiomycetes</taxon>
        <taxon>Metschnikowiaceae</taxon>
        <taxon>Metschnikowia</taxon>
    </lineage>
</organism>
<comment type="catalytic activity">
    <reaction evidence="6">
        <text>ATP + H2O = ADP + phosphate + H(+)</text>
        <dbReference type="Rhea" id="RHEA:13065"/>
        <dbReference type="ChEBI" id="CHEBI:15377"/>
        <dbReference type="ChEBI" id="CHEBI:15378"/>
        <dbReference type="ChEBI" id="CHEBI:30616"/>
        <dbReference type="ChEBI" id="CHEBI:43474"/>
        <dbReference type="ChEBI" id="CHEBI:456216"/>
        <dbReference type="EC" id="3.6.4.13"/>
    </reaction>
</comment>
<evidence type="ECO:0000256" key="7">
    <source>
        <dbReference type="SAM" id="MobiDB-lite"/>
    </source>
</evidence>
<feature type="compositionally biased region" description="Basic and acidic residues" evidence="7">
    <location>
        <begin position="632"/>
        <end position="641"/>
    </location>
</feature>
<proteinExistence type="inferred from homology"/>
<keyword evidence="3 6" id="KW-0347">Helicase</keyword>
<feature type="compositionally biased region" description="Gly residues" evidence="7">
    <location>
        <begin position="618"/>
        <end position="631"/>
    </location>
</feature>
<dbReference type="AlphaFoldDB" id="A0A4P6XTP0"/>
<dbReference type="InterPro" id="IPR001650">
    <property type="entry name" value="Helicase_C-like"/>
</dbReference>
<feature type="compositionally biased region" description="Basic and acidic residues" evidence="7">
    <location>
        <begin position="667"/>
        <end position="680"/>
    </location>
</feature>
<dbReference type="STRING" id="2163413.A0A4P6XTP0"/>
<dbReference type="EMBL" id="CP034460">
    <property type="protein sequence ID" value="QBM89816.1"/>
    <property type="molecule type" value="Genomic_DNA"/>
</dbReference>
<evidence type="ECO:0000313" key="10">
    <source>
        <dbReference type="EMBL" id="QBM89816.1"/>
    </source>
</evidence>
<dbReference type="PROSITE" id="PS51194">
    <property type="entry name" value="HELICASE_CTER"/>
    <property type="match status" value="1"/>
</dbReference>
<comment type="similarity">
    <text evidence="6">Belongs to the DEAD box helicase family.</text>
</comment>
<dbReference type="Pfam" id="PF00270">
    <property type="entry name" value="DEAD"/>
    <property type="match status" value="1"/>
</dbReference>
<gene>
    <name evidence="10" type="primary">MPUL0E00500</name>
    <name evidence="10" type="ORF">METSCH_E00500</name>
</gene>
<dbReference type="SMART" id="SM00487">
    <property type="entry name" value="DEXDc"/>
    <property type="match status" value="1"/>
</dbReference>
<dbReference type="InterPro" id="IPR014001">
    <property type="entry name" value="Helicase_ATP-bd"/>
</dbReference>